<dbReference type="PANTHER" id="PTHR12159:SF9">
    <property type="entry name" value="G_T MISMATCH-SPECIFIC THYMINE DNA GLYCOSYLASE"/>
    <property type="match status" value="1"/>
</dbReference>
<dbReference type="Proteomes" id="UP000216311">
    <property type="component" value="Unassembled WGS sequence"/>
</dbReference>
<name>A0A255H943_9ACTN</name>
<dbReference type="Gene3D" id="3.40.470.10">
    <property type="entry name" value="Uracil-DNA glycosylase-like domain"/>
    <property type="match status" value="1"/>
</dbReference>
<feature type="domain" description="Uracil-DNA glycosylase-like" evidence="4">
    <location>
        <begin position="31"/>
        <end position="179"/>
    </location>
</feature>
<dbReference type="OrthoDB" id="9799921at2"/>
<organism evidence="5 6">
    <name type="scientific">Enemella dayhoffiae</name>
    <dbReference type="NCBI Taxonomy" id="2016507"/>
    <lineage>
        <taxon>Bacteria</taxon>
        <taxon>Bacillati</taxon>
        <taxon>Actinomycetota</taxon>
        <taxon>Actinomycetes</taxon>
        <taxon>Propionibacteriales</taxon>
        <taxon>Propionibacteriaceae</taxon>
        <taxon>Enemella</taxon>
    </lineage>
</organism>
<evidence type="ECO:0000256" key="1">
    <source>
        <dbReference type="ARBA" id="ARBA00022763"/>
    </source>
</evidence>
<keyword evidence="2" id="KW-0378">Hydrolase</keyword>
<sequence>MTRRSPLGGRRPRREELASFVDAGIDDVIGERVRLLVVGINPGLWTAAVNAPFAHPANRFWPSLAAAGLMSHKVDAASGLSEADEAEFTGRGLGLTNLVDRATVRADELSNDELIAGRERLETLVGKLKPAVVAVVGITAYRVAFGEKKAVLGLQEKRLGGAELWVLPQPSGLNAHATLPVLTDWWRRVGAAAGILPGNP</sequence>
<protein>
    <submittedName>
        <fullName evidence="5">Mismatch-specific DNA-glycosylase</fullName>
    </submittedName>
</protein>
<reference evidence="5 6" key="1">
    <citation type="submission" date="2017-07" db="EMBL/GenBank/DDBJ databases">
        <title>Draft whole genome sequences of clinical Proprionibacteriaceae strains.</title>
        <authorList>
            <person name="Bernier A.-M."/>
            <person name="Bernard K."/>
            <person name="Domingo M.-C."/>
        </authorList>
    </citation>
    <scope>NUCLEOTIDE SEQUENCE [LARGE SCALE GENOMIC DNA]</scope>
    <source>
        <strain evidence="5 6">NML 130396</strain>
    </source>
</reference>
<evidence type="ECO:0000259" key="4">
    <source>
        <dbReference type="Pfam" id="PF03167"/>
    </source>
</evidence>
<dbReference type="EMBL" id="NMVQ01000005">
    <property type="protein sequence ID" value="OYO24109.1"/>
    <property type="molecule type" value="Genomic_DNA"/>
</dbReference>
<accession>A0A255H943</accession>
<dbReference type="CDD" id="cd10028">
    <property type="entry name" value="UDG-F2_TDG_MUG"/>
    <property type="match status" value="1"/>
</dbReference>
<keyword evidence="6" id="KW-1185">Reference proteome</keyword>
<dbReference type="RefSeq" id="WP_094362989.1">
    <property type="nucleotide sequence ID" value="NZ_NMVQ01000005.1"/>
</dbReference>
<evidence type="ECO:0000313" key="5">
    <source>
        <dbReference type="EMBL" id="OYO24109.1"/>
    </source>
</evidence>
<dbReference type="GO" id="GO:0008263">
    <property type="term" value="F:pyrimidine-specific mismatch base pair DNA N-glycosylase activity"/>
    <property type="evidence" value="ECO:0007669"/>
    <property type="project" value="TreeGrafter"/>
</dbReference>
<dbReference type="Pfam" id="PF03167">
    <property type="entry name" value="UDG"/>
    <property type="match status" value="1"/>
</dbReference>
<dbReference type="InterPro" id="IPR036895">
    <property type="entry name" value="Uracil-DNA_glycosylase-like_sf"/>
</dbReference>
<dbReference type="AlphaFoldDB" id="A0A255H943"/>
<dbReference type="GO" id="GO:0004844">
    <property type="term" value="F:uracil DNA N-glycosylase activity"/>
    <property type="evidence" value="ECO:0007669"/>
    <property type="project" value="TreeGrafter"/>
</dbReference>
<gene>
    <name evidence="5" type="ORF">CGZ93_04635</name>
</gene>
<evidence type="ECO:0000313" key="6">
    <source>
        <dbReference type="Proteomes" id="UP000216311"/>
    </source>
</evidence>
<dbReference type="InterPro" id="IPR005122">
    <property type="entry name" value="Uracil-DNA_glycosylase-like"/>
</dbReference>
<keyword evidence="1" id="KW-0227">DNA damage</keyword>
<comment type="caution">
    <text evidence="5">The sequence shown here is derived from an EMBL/GenBank/DDBJ whole genome shotgun (WGS) entry which is preliminary data.</text>
</comment>
<dbReference type="SUPFAM" id="SSF52141">
    <property type="entry name" value="Uracil-DNA glycosylase-like"/>
    <property type="match status" value="1"/>
</dbReference>
<dbReference type="InterPro" id="IPR015637">
    <property type="entry name" value="MUG/TDG"/>
</dbReference>
<dbReference type="GO" id="GO:0006285">
    <property type="term" value="P:base-excision repair, AP site formation"/>
    <property type="evidence" value="ECO:0007669"/>
    <property type="project" value="InterPro"/>
</dbReference>
<dbReference type="PANTHER" id="PTHR12159">
    <property type="entry name" value="G/T AND G/U MISMATCH-SPECIFIC DNA GLYCOSYLASE"/>
    <property type="match status" value="1"/>
</dbReference>
<evidence type="ECO:0000256" key="3">
    <source>
        <dbReference type="ARBA" id="ARBA00023204"/>
    </source>
</evidence>
<proteinExistence type="predicted"/>
<evidence type="ECO:0000256" key="2">
    <source>
        <dbReference type="ARBA" id="ARBA00022801"/>
    </source>
</evidence>
<keyword evidence="3" id="KW-0234">DNA repair</keyword>